<comment type="caution">
    <text evidence="10">The sequence shown here is derived from an EMBL/GenBank/DDBJ whole genome shotgun (WGS) entry which is preliminary data.</text>
</comment>
<dbReference type="Proteomes" id="UP000287033">
    <property type="component" value="Unassembled WGS sequence"/>
</dbReference>
<keyword evidence="8" id="KW-0391">Immunity</keyword>
<dbReference type="AlphaFoldDB" id="A0A401RR18"/>
<proteinExistence type="predicted"/>
<reference evidence="10 11" key="1">
    <citation type="journal article" date="2018" name="Nat. Ecol. Evol.">
        <title>Shark genomes provide insights into elasmobranch evolution and the origin of vertebrates.</title>
        <authorList>
            <person name="Hara Y"/>
            <person name="Yamaguchi K"/>
            <person name="Onimaru K"/>
            <person name="Kadota M"/>
            <person name="Koyanagi M"/>
            <person name="Keeley SD"/>
            <person name="Tatsumi K"/>
            <person name="Tanaka K"/>
            <person name="Motone F"/>
            <person name="Kageyama Y"/>
            <person name="Nozu R"/>
            <person name="Adachi N"/>
            <person name="Nishimura O"/>
            <person name="Nakagawa R"/>
            <person name="Tanegashima C"/>
            <person name="Kiyatake I"/>
            <person name="Matsumoto R"/>
            <person name="Murakumo K"/>
            <person name="Nishida K"/>
            <person name="Terakita A"/>
            <person name="Kuratani S"/>
            <person name="Sato K"/>
            <person name="Hyodo S Kuraku.S."/>
        </authorList>
    </citation>
    <scope>NUCLEOTIDE SEQUENCE [LARGE SCALE GENOMIC DNA]</scope>
</reference>
<dbReference type="InterPro" id="IPR013106">
    <property type="entry name" value="Ig_V-set"/>
</dbReference>
<evidence type="ECO:0000256" key="3">
    <source>
        <dbReference type="ARBA" id="ARBA00022729"/>
    </source>
</evidence>
<dbReference type="SMART" id="SM00406">
    <property type="entry name" value="IGv"/>
    <property type="match status" value="1"/>
</dbReference>
<dbReference type="PROSITE" id="PS50835">
    <property type="entry name" value="IG_LIKE"/>
    <property type="match status" value="1"/>
</dbReference>
<dbReference type="EMBL" id="BEZZ01001890">
    <property type="protein sequence ID" value="GCC20671.1"/>
    <property type="molecule type" value="Genomic_DNA"/>
</dbReference>
<evidence type="ECO:0000256" key="4">
    <source>
        <dbReference type="ARBA" id="ARBA00023136"/>
    </source>
</evidence>
<keyword evidence="4" id="KW-0472">Membrane</keyword>
<evidence type="ECO:0000256" key="5">
    <source>
        <dbReference type="ARBA" id="ARBA00023157"/>
    </source>
</evidence>
<dbReference type="InterPro" id="IPR013783">
    <property type="entry name" value="Ig-like_fold"/>
</dbReference>
<keyword evidence="8" id="KW-1279">T cell receptor</keyword>
<protein>
    <recommendedName>
        <fullName evidence="9">Ig-like domain-containing protein</fullName>
    </recommendedName>
</protein>
<sequence>MSNFCPDWSQGAAEGIRVEQTPGTLLVTEGATANLSCQYAADGIQDYAINWLHRPADRSNQTEVIIYMDKHNGNKSVRLVHTIDRERNISQLSISDLQMGDSGTYYCELMVLNPPSTKELVGKGSILTVMGKKGVEHCSPPTGTVPEDTSRSGTTIYATLFSARNGEDPQDLEIVNSDPLVEKKATDISPAEVEYSTVNRRKAEPKTESGHDVQMVYSKLQFKKGEMQ</sequence>
<dbReference type="InterPro" id="IPR007110">
    <property type="entry name" value="Ig-like_dom"/>
</dbReference>
<keyword evidence="5" id="KW-1015">Disulfide bond</keyword>
<keyword evidence="8" id="KW-1064">Adaptive immunity</keyword>
<dbReference type="SMART" id="SM00409">
    <property type="entry name" value="IG"/>
    <property type="match status" value="1"/>
</dbReference>
<dbReference type="PANTHER" id="PTHR19339">
    <property type="entry name" value="T CELL RECEPTOR ALPHA VARIABLE 39"/>
    <property type="match status" value="1"/>
</dbReference>
<dbReference type="PANTHER" id="PTHR19339:SF5">
    <property type="entry name" value="IG-LIKE DOMAIN-CONTAINING PROTEIN"/>
    <property type="match status" value="1"/>
</dbReference>
<accession>A0A401RR18</accession>
<comment type="subunit">
    <text evidence="7">Alpha-beta TR is a heterodimer composed of an alpha and beta chain; disulfide-linked. The alpha-beta TR is associated with the transmembrane signaling CD3 coreceptor proteins to form the TR-CD3 (TcR or TCR). The assembly of alpha-beta TR heterodimers with CD3 occurs in the endoplasmic reticulum where a single alpha-beta TR heterodimer associates with one CD3D-CD3E heterodimer, one CD3G-CD3E heterodimer and one CD247 homodimer forming a stable octameric structure. CD3D-CD3E and CD3G-CD3E heterodimers preferentially associate with TR alpha and TR beta chains, respectively. The association of the CD247 homodimer is the last step of TcR assembly in the endoplasmic reticulum and is required for transport to the cell surface.</text>
</comment>
<evidence type="ECO:0000256" key="2">
    <source>
        <dbReference type="ARBA" id="ARBA00022475"/>
    </source>
</evidence>
<evidence type="ECO:0000259" key="9">
    <source>
        <dbReference type="PROSITE" id="PS50835"/>
    </source>
</evidence>
<comment type="subcellular location">
    <subcellularLocation>
        <location evidence="1">Cell membrane</location>
    </subcellularLocation>
</comment>
<name>A0A401RR18_CHIPU</name>
<organism evidence="10 11">
    <name type="scientific">Chiloscyllium punctatum</name>
    <name type="common">Brownbanded bambooshark</name>
    <name type="synonym">Hemiscyllium punctatum</name>
    <dbReference type="NCBI Taxonomy" id="137246"/>
    <lineage>
        <taxon>Eukaryota</taxon>
        <taxon>Metazoa</taxon>
        <taxon>Chordata</taxon>
        <taxon>Craniata</taxon>
        <taxon>Vertebrata</taxon>
        <taxon>Chondrichthyes</taxon>
        <taxon>Elasmobranchii</taxon>
        <taxon>Galeomorphii</taxon>
        <taxon>Galeoidea</taxon>
        <taxon>Orectolobiformes</taxon>
        <taxon>Hemiscylliidae</taxon>
        <taxon>Chiloscyllium</taxon>
    </lineage>
</organism>
<feature type="domain" description="Ig-like" evidence="9">
    <location>
        <begin position="6"/>
        <end position="121"/>
    </location>
</feature>
<evidence type="ECO:0000313" key="11">
    <source>
        <dbReference type="Proteomes" id="UP000287033"/>
    </source>
</evidence>
<dbReference type="Gene3D" id="2.60.40.10">
    <property type="entry name" value="Immunoglobulins"/>
    <property type="match status" value="1"/>
</dbReference>
<gene>
    <name evidence="10" type="ORF">chiPu_0019236</name>
</gene>
<evidence type="ECO:0000256" key="6">
    <source>
        <dbReference type="ARBA" id="ARBA00023180"/>
    </source>
</evidence>
<dbReference type="Pfam" id="PF07686">
    <property type="entry name" value="V-set"/>
    <property type="match status" value="1"/>
</dbReference>
<dbReference type="SUPFAM" id="SSF48726">
    <property type="entry name" value="Immunoglobulin"/>
    <property type="match status" value="1"/>
</dbReference>
<dbReference type="OrthoDB" id="10012075at2759"/>
<evidence type="ECO:0000256" key="8">
    <source>
        <dbReference type="ARBA" id="ARBA00043266"/>
    </source>
</evidence>
<keyword evidence="2" id="KW-1003">Cell membrane</keyword>
<dbReference type="InterPro" id="IPR003599">
    <property type="entry name" value="Ig_sub"/>
</dbReference>
<evidence type="ECO:0000313" key="10">
    <source>
        <dbReference type="EMBL" id="GCC20671.1"/>
    </source>
</evidence>
<keyword evidence="11" id="KW-1185">Reference proteome</keyword>
<keyword evidence="6" id="KW-0325">Glycoprotein</keyword>
<keyword evidence="3" id="KW-0732">Signal</keyword>
<evidence type="ECO:0000256" key="7">
    <source>
        <dbReference type="ARBA" id="ARBA00038651"/>
    </source>
</evidence>
<dbReference type="InterPro" id="IPR051896">
    <property type="entry name" value="TCR_alpha_variable"/>
</dbReference>
<evidence type="ECO:0000256" key="1">
    <source>
        <dbReference type="ARBA" id="ARBA00004236"/>
    </source>
</evidence>
<dbReference type="InterPro" id="IPR036179">
    <property type="entry name" value="Ig-like_dom_sf"/>
</dbReference>
<dbReference type="GO" id="GO:0042101">
    <property type="term" value="C:T cell receptor complex"/>
    <property type="evidence" value="ECO:0007669"/>
    <property type="project" value="UniProtKB-KW"/>
</dbReference>